<evidence type="ECO:0000256" key="1">
    <source>
        <dbReference type="SAM" id="MobiDB-lite"/>
    </source>
</evidence>
<feature type="region of interest" description="Disordered" evidence="1">
    <location>
        <begin position="67"/>
        <end position="88"/>
    </location>
</feature>
<organism evidence="2 3">
    <name type="scientific">Arachis hypogaea</name>
    <name type="common">Peanut</name>
    <dbReference type="NCBI Taxonomy" id="3818"/>
    <lineage>
        <taxon>Eukaryota</taxon>
        <taxon>Viridiplantae</taxon>
        <taxon>Streptophyta</taxon>
        <taxon>Embryophyta</taxon>
        <taxon>Tracheophyta</taxon>
        <taxon>Spermatophyta</taxon>
        <taxon>Magnoliopsida</taxon>
        <taxon>eudicotyledons</taxon>
        <taxon>Gunneridae</taxon>
        <taxon>Pentapetalae</taxon>
        <taxon>rosids</taxon>
        <taxon>fabids</taxon>
        <taxon>Fabales</taxon>
        <taxon>Fabaceae</taxon>
        <taxon>Papilionoideae</taxon>
        <taxon>50 kb inversion clade</taxon>
        <taxon>dalbergioids sensu lato</taxon>
        <taxon>Dalbergieae</taxon>
        <taxon>Pterocarpus clade</taxon>
        <taxon>Arachis</taxon>
    </lineage>
</organism>
<gene>
    <name evidence="2" type="ORF">Ahy_B05g074940</name>
</gene>
<reference evidence="2 3" key="1">
    <citation type="submission" date="2019-01" db="EMBL/GenBank/DDBJ databases">
        <title>Sequencing of cultivated peanut Arachis hypogaea provides insights into genome evolution and oil improvement.</title>
        <authorList>
            <person name="Chen X."/>
        </authorList>
    </citation>
    <scope>NUCLEOTIDE SEQUENCE [LARGE SCALE GENOMIC DNA]</scope>
    <source>
        <strain evidence="3">cv. Fuhuasheng</strain>
        <tissue evidence="2">Leaves</tissue>
    </source>
</reference>
<dbReference type="EMBL" id="SDMP01000015">
    <property type="protein sequence ID" value="RYR07565.1"/>
    <property type="molecule type" value="Genomic_DNA"/>
</dbReference>
<proteinExistence type="predicted"/>
<keyword evidence="3" id="KW-1185">Reference proteome</keyword>
<sequence length="130" mass="14894">MAPKITSLPKTAILGNNGGSNRLKDVHNSQQRRHEQACILEVYRIVVCMAKVQEPLFPIQRQQVDPSTIAQIRTSNDESKKDKVTTKQTPKIDIKRKVEVEDLSDYYCERSIGWCTYSKFLTRSDIQAIL</sequence>
<comment type="caution">
    <text evidence="2">The sequence shown here is derived from an EMBL/GenBank/DDBJ whole genome shotgun (WGS) entry which is preliminary data.</text>
</comment>
<accession>A0A444Z069</accession>
<name>A0A444Z069_ARAHY</name>
<feature type="region of interest" description="Disordered" evidence="1">
    <location>
        <begin position="1"/>
        <end position="28"/>
    </location>
</feature>
<feature type="compositionally biased region" description="Basic and acidic residues" evidence="1">
    <location>
        <begin position="75"/>
        <end position="88"/>
    </location>
</feature>
<dbReference type="AlphaFoldDB" id="A0A444Z069"/>
<evidence type="ECO:0000313" key="3">
    <source>
        <dbReference type="Proteomes" id="UP000289738"/>
    </source>
</evidence>
<evidence type="ECO:0000313" key="2">
    <source>
        <dbReference type="EMBL" id="RYR07565.1"/>
    </source>
</evidence>
<protein>
    <submittedName>
        <fullName evidence="2">Uncharacterized protein</fullName>
    </submittedName>
</protein>
<dbReference type="Proteomes" id="UP000289738">
    <property type="component" value="Chromosome B05"/>
</dbReference>